<dbReference type="Pfam" id="PF01357">
    <property type="entry name" value="Expansin_C"/>
    <property type="match status" value="1"/>
</dbReference>
<organism evidence="5 6">
    <name type="scientific">Eleusine coracana subsp. coracana</name>
    <dbReference type="NCBI Taxonomy" id="191504"/>
    <lineage>
        <taxon>Eukaryota</taxon>
        <taxon>Viridiplantae</taxon>
        <taxon>Streptophyta</taxon>
        <taxon>Embryophyta</taxon>
        <taxon>Tracheophyta</taxon>
        <taxon>Spermatophyta</taxon>
        <taxon>Magnoliopsida</taxon>
        <taxon>Liliopsida</taxon>
        <taxon>Poales</taxon>
        <taxon>Poaceae</taxon>
        <taxon>PACMAD clade</taxon>
        <taxon>Chloridoideae</taxon>
        <taxon>Cynodonteae</taxon>
        <taxon>Eleusininae</taxon>
        <taxon>Eleusine</taxon>
    </lineage>
</organism>
<evidence type="ECO:0000256" key="2">
    <source>
        <dbReference type="ARBA" id="ARBA00023180"/>
    </source>
</evidence>
<dbReference type="InterPro" id="IPR007117">
    <property type="entry name" value="Expansin_CBD"/>
</dbReference>
<dbReference type="PANTHER" id="PTHR31867">
    <property type="entry name" value="EXPANSIN-A15"/>
    <property type="match status" value="1"/>
</dbReference>
<keyword evidence="3" id="KW-0961">Cell wall biogenesis/degradation</keyword>
<dbReference type="GO" id="GO:0016020">
    <property type="term" value="C:membrane"/>
    <property type="evidence" value="ECO:0007669"/>
    <property type="project" value="UniProtKB-SubCell"/>
</dbReference>
<dbReference type="Gene3D" id="2.60.40.760">
    <property type="entry name" value="Expansin, cellulose-binding-like domain"/>
    <property type="match status" value="1"/>
</dbReference>
<evidence type="ECO:0000256" key="1">
    <source>
        <dbReference type="ARBA" id="ARBA00022525"/>
    </source>
</evidence>
<dbReference type="PROSITE" id="PS50843">
    <property type="entry name" value="EXPANSIN_CBD"/>
    <property type="match status" value="1"/>
</dbReference>
<dbReference type="GO" id="GO:0009664">
    <property type="term" value="P:plant-type cell wall organization"/>
    <property type="evidence" value="ECO:0007669"/>
    <property type="project" value="InterPro"/>
</dbReference>
<dbReference type="PRINTS" id="PR01226">
    <property type="entry name" value="EXPANSIN"/>
</dbReference>
<evidence type="ECO:0000259" key="4">
    <source>
        <dbReference type="PROSITE" id="PS50843"/>
    </source>
</evidence>
<accession>A0AAV5BZG3</accession>
<name>A0AAV5BZG3_ELECO</name>
<dbReference type="GO" id="GO:0005576">
    <property type="term" value="C:extracellular region"/>
    <property type="evidence" value="ECO:0007669"/>
    <property type="project" value="InterPro"/>
</dbReference>
<evidence type="ECO:0000313" key="5">
    <source>
        <dbReference type="EMBL" id="GJM91753.1"/>
    </source>
</evidence>
<dbReference type="SUPFAM" id="SSF49590">
    <property type="entry name" value="PHL pollen allergen"/>
    <property type="match status" value="1"/>
</dbReference>
<evidence type="ECO:0000256" key="3">
    <source>
        <dbReference type="RuleBase" id="RU365023"/>
    </source>
</evidence>
<dbReference type="AlphaFoldDB" id="A0AAV5BZG3"/>
<keyword evidence="3" id="KW-0134">Cell wall</keyword>
<feature type="domain" description="Expansin-like CBD" evidence="4">
    <location>
        <begin position="104"/>
        <end position="153"/>
    </location>
</feature>
<dbReference type="InterPro" id="IPR007118">
    <property type="entry name" value="Expan_Lol_pI"/>
</dbReference>
<dbReference type="InterPro" id="IPR002963">
    <property type="entry name" value="Expansin"/>
</dbReference>
<dbReference type="EMBL" id="BQKI01000004">
    <property type="protein sequence ID" value="GJM91753.1"/>
    <property type="molecule type" value="Genomic_DNA"/>
</dbReference>
<evidence type="ECO:0000313" key="6">
    <source>
        <dbReference type="Proteomes" id="UP001054889"/>
    </source>
</evidence>
<dbReference type="PRINTS" id="PR01225">
    <property type="entry name" value="EXPANSNFAMLY"/>
</dbReference>
<sequence>MLRDQNQRATSFCPPSYNYNYNHPPRPHFELSSMPDFNPRRAGIVPITYRRSFDSIQFKFRFDESCLRLNELQGGLREVCRRSFQHPRLPLLQPCAHDQRCRRRARNWGQNWHVNAILVGGELSFRVTTSDTRTLTSWNVAPNTWRFGHTFQAKNNFFFFSS</sequence>
<gene>
    <name evidence="5" type="primary">ga08162</name>
    <name evidence="5" type="ORF">PR202_ga08162</name>
</gene>
<comment type="subcellular location">
    <subcellularLocation>
        <location evidence="3">Secreted</location>
        <location evidence="3">Cell wall</location>
    </subcellularLocation>
    <subcellularLocation>
        <location evidence="3">Membrane</location>
        <topology evidence="3">Peripheral membrane protein</topology>
    </subcellularLocation>
</comment>
<reference evidence="5" key="1">
    <citation type="journal article" date="2018" name="DNA Res.">
        <title>Multiple hybrid de novo genome assembly of finger millet, an orphan allotetraploid crop.</title>
        <authorList>
            <person name="Hatakeyama M."/>
            <person name="Aluri S."/>
            <person name="Balachadran M.T."/>
            <person name="Sivarajan S.R."/>
            <person name="Patrignani A."/>
            <person name="Gruter S."/>
            <person name="Poveda L."/>
            <person name="Shimizu-Inatsugi R."/>
            <person name="Baeten J."/>
            <person name="Francoijs K.J."/>
            <person name="Nataraja K.N."/>
            <person name="Reddy Y.A.N."/>
            <person name="Phadnis S."/>
            <person name="Ravikumar R.L."/>
            <person name="Schlapbach R."/>
            <person name="Sreeman S.M."/>
            <person name="Shimizu K.K."/>
        </authorList>
    </citation>
    <scope>NUCLEOTIDE SEQUENCE</scope>
</reference>
<protein>
    <recommendedName>
        <fullName evidence="3">Expansin</fullName>
    </recommendedName>
</protein>
<keyword evidence="2" id="KW-0325">Glycoprotein</keyword>
<keyword evidence="6" id="KW-1185">Reference proteome</keyword>
<comment type="similarity">
    <text evidence="3">Belongs to the expansin family. Expansin A subfamily.</text>
</comment>
<keyword evidence="1 3" id="KW-0964">Secreted</keyword>
<dbReference type="Proteomes" id="UP001054889">
    <property type="component" value="Unassembled WGS sequence"/>
</dbReference>
<dbReference type="InterPro" id="IPR036749">
    <property type="entry name" value="Expansin_CBD_sf"/>
</dbReference>
<reference evidence="5" key="2">
    <citation type="submission" date="2021-12" db="EMBL/GenBank/DDBJ databases">
        <title>Resequencing data analysis of finger millet.</title>
        <authorList>
            <person name="Hatakeyama M."/>
            <person name="Aluri S."/>
            <person name="Balachadran M.T."/>
            <person name="Sivarajan S.R."/>
            <person name="Poveda L."/>
            <person name="Shimizu-Inatsugi R."/>
            <person name="Schlapbach R."/>
            <person name="Sreeman S.M."/>
            <person name="Shimizu K.K."/>
        </authorList>
    </citation>
    <scope>NUCLEOTIDE SEQUENCE</scope>
</reference>
<proteinExistence type="inferred from homology"/>
<comment type="caution">
    <text evidence="5">The sequence shown here is derived from an EMBL/GenBank/DDBJ whole genome shotgun (WGS) entry which is preliminary data.</text>
</comment>
<comment type="function">
    <text evidence="3">Causes loosening and extension of plant cell walls by disrupting non-covalent bonding between cellulose microfibrils and matrix glucans. No enzymatic activity has been found.</text>
</comment>